<dbReference type="EMBL" id="CP034669">
    <property type="protein sequence ID" value="QAT82620.1"/>
    <property type="molecule type" value="Genomic_DNA"/>
</dbReference>
<dbReference type="InterPro" id="IPR000719">
    <property type="entry name" value="Prot_kinase_dom"/>
</dbReference>
<proteinExistence type="predicted"/>
<dbReference type="AlphaFoldDB" id="A0A410RL47"/>
<dbReference type="CDD" id="cd14014">
    <property type="entry name" value="STKc_PknB_like"/>
    <property type="match status" value="1"/>
</dbReference>
<dbReference type="Gene3D" id="1.10.510.10">
    <property type="entry name" value="Transferase(Phosphotransferase) domain 1"/>
    <property type="match status" value="1"/>
</dbReference>
<name>A0A410RL47_CORCK</name>
<dbReference type="Gene3D" id="3.30.200.20">
    <property type="entry name" value="Phosphorylase Kinase, domain 1"/>
    <property type="match status" value="1"/>
</dbReference>
<feature type="region of interest" description="Disordered" evidence="1">
    <location>
        <begin position="109"/>
        <end position="157"/>
    </location>
</feature>
<dbReference type="GO" id="GO:0005524">
    <property type="term" value="F:ATP binding"/>
    <property type="evidence" value="ECO:0007669"/>
    <property type="project" value="InterPro"/>
</dbReference>
<keyword evidence="3" id="KW-0723">Serine/threonine-protein kinase</keyword>
<organism evidence="3 4">
    <name type="scientific">Corallococcus coralloides</name>
    <name type="common">Myxococcus coralloides</name>
    <dbReference type="NCBI Taxonomy" id="184914"/>
    <lineage>
        <taxon>Bacteria</taxon>
        <taxon>Pseudomonadati</taxon>
        <taxon>Myxococcota</taxon>
        <taxon>Myxococcia</taxon>
        <taxon>Myxococcales</taxon>
        <taxon>Cystobacterineae</taxon>
        <taxon>Myxococcaceae</taxon>
        <taxon>Corallococcus</taxon>
    </lineage>
</organism>
<evidence type="ECO:0000313" key="4">
    <source>
        <dbReference type="Proteomes" id="UP000288758"/>
    </source>
</evidence>
<evidence type="ECO:0000256" key="1">
    <source>
        <dbReference type="SAM" id="MobiDB-lite"/>
    </source>
</evidence>
<accession>A0A410RL47</accession>
<dbReference type="InterPro" id="IPR011009">
    <property type="entry name" value="Kinase-like_dom_sf"/>
</dbReference>
<keyword evidence="3" id="KW-0418">Kinase</keyword>
<evidence type="ECO:0000259" key="2">
    <source>
        <dbReference type="PROSITE" id="PS50011"/>
    </source>
</evidence>
<dbReference type="Proteomes" id="UP000288758">
    <property type="component" value="Chromosome"/>
</dbReference>
<dbReference type="PANTHER" id="PTHR24359:SF1">
    <property type="entry name" value="INHIBITOR OF NUCLEAR FACTOR KAPPA-B KINASE EPSILON SUBUNIT HOMOLOG 1-RELATED"/>
    <property type="match status" value="1"/>
</dbReference>
<keyword evidence="3" id="KW-0808">Transferase</keyword>
<protein>
    <submittedName>
        <fullName evidence="3">Serine/threonine protein kinase</fullName>
    </submittedName>
</protein>
<dbReference type="RefSeq" id="WP_128794927.1">
    <property type="nucleotide sequence ID" value="NZ_CP034669.1"/>
</dbReference>
<gene>
    <name evidence="3" type="primary">prkC</name>
    <name evidence="3" type="ORF">EJ065_1015</name>
</gene>
<dbReference type="PROSITE" id="PS50011">
    <property type="entry name" value="PROTEIN_KINASE_DOM"/>
    <property type="match status" value="1"/>
</dbReference>
<dbReference type="Pfam" id="PF00069">
    <property type="entry name" value="Pkinase"/>
    <property type="match status" value="1"/>
</dbReference>
<evidence type="ECO:0000313" key="3">
    <source>
        <dbReference type="EMBL" id="QAT82620.1"/>
    </source>
</evidence>
<dbReference type="PANTHER" id="PTHR24359">
    <property type="entry name" value="SERINE/THREONINE-PROTEIN KINASE SBK1"/>
    <property type="match status" value="1"/>
</dbReference>
<sequence length="553" mass="59634">MTKPAIHRDTVSGEALLILQNLRENGRLGRSNKLADVKAALEPSVSLEFDSYFFFLRKFHYIAMDREAQLKLTETGERVVEGDLQDRFASEVDDFFADQLLPAEDATHIGRPLDEDEPMSVPPPPPELLLDEAEVDPSSAAGASAQSQVGPPPVPPSRTHRVAMPALDLGQVATQMQPAAPPPIATPQPQPAFRQEGLAEGRRETFIGLPPAPAPQPAVVTAPAPSASQPLIITPPLAAAPAPMPPPATPPAPAAPVPHAAAAAAAAKGASDLDLRYQKFDPIGTGPLGTVFKGRYNALGLDICIKELKDIFGYFSFLQRGEVLKRLKKELCAQAQVRHPGVVQVLDQNVDSARPYFVVELMRGSLKERLEAAGGKGIDVQHALRTFLQLAYGLKAAHAAGLTHHNIKPENVLFDAYGNAKLADFGMSRVVEVDATKGMPQVFVGTGGMVYMAPELMNKGVQEAGPAADVYALGILLYEMFTGQIPGRRSPLPSEVNPEAPSGLDHLFDKATQDRREQRYPDVDAMLADFYKAFPEREYLDRGALILSSDPQE</sequence>
<reference evidence="3 4" key="1">
    <citation type="submission" date="2018-12" db="EMBL/GenBank/DDBJ databases">
        <title>Complete Genome Sequence of the Corallopyronin A producing Myxobacterium Corallococcus coralloides B035.</title>
        <authorList>
            <person name="Bouhired S.M."/>
            <person name="Rupp O."/>
            <person name="Blom J."/>
            <person name="Schaeberle T.F."/>
            <person name="Kehraus S."/>
            <person name="Schiefer A."/>
            <person name="Pfarr K."/>
            <person name="Goesmann A."/>
            <person name="Hoerauf A."/>
            <person name="Koenig G.M."/>
        </authorList>
    </citation>
    <scope>NUCLEOTIDE SEQUENCE [LARGE SCALE GENOMIC DNA]</scope>
    <source>
        <strain evidence="3 4">B035</strain>
    </source>
</reference>
<feature type="domain" description="Protein kinase" evidence="2">
    <location>
        <begin position="277"/>
        <end position="553"/>
    </location>
</feature>
<feature type="compositionally biased region" description="Low complexity" evidence="1">
    <location>
        <begin position="136"/>
        <end position="148"/>
    </location>
</feature>
<dbReference type="SUPFAM" id="SSF56112">
    <property type="entry name" value="Protein kinase-like (PK-like)"/>
    <property type="match status" value="1"/>
</dbReference>
<dbReference type="GO" id="GO:0004674">
    <property type="term" value="F:protein serine/threonine kinase activity"/>
    <property type="evidence" value="ECO:0007669"/>
    <property type="project" value="UniProtKB-KW"/>
</dbReference>